<gene>
    <name evidence="1" type="ORF">GLX28_02965</name>
</gene>
<proteinExistence type="predicted"/>
<dbReference type="RefSeq" id="WP_237427036.1">
    <property type="nucleotide sequence ID" value="NZ_WVHK01000006.1"/>
</dbReference>
<dbReference type="EMBL" id="WVHK01000006">
    <property type="protein sequence ID" value="MXV18597.1"/>
    <property type="molecule type" value="Genomic_DNA"/>
</dbReference>
<sequence>MPRADPGGALAELVRGVRWVGLAWDQAARPVVSWEQSGFVYVRQWDAQTAQYTTRGPWAGCDPVLMCDAPAHLNTADSDVTLYHLDAARAAVVARTQRDLYGVPRTLGALTPGAVLDQAVCLPYAVQLLGEDVEGALALLSEPYPVAAQDLAVGLLAFRGGEVYRVLFDAPAQDLAAGLLAFVGGELMASLYPVAHTEAVMGAHTFSGGDFAVVLFARTAADSATGGHTFGGGDLSTVLIPYAISHALSGALGFAGGSYA</sequence>
<evidence type="ECO:0000313" key="2">
    <source>
        <dbReference type="Proteomes" id="UP000430519"/>
    </source>
</evidence>
<accession>A0A6I4YHY1</accession>
<organism evidence="1 2">
    <name type="scientific">Deinococcus xianganensis</name>
    <dbReference type="NCBI Taxonomy" id="1507289"/>
    <lineage>
        <taxon>Bacteria</taxon>
        <taxon>Thermotogati</taxon>
        <taxon>Deinococcota</taxon>
        <taxon>Deinococci</taxon>
        <taxon>Deinococcales</taxon>
        <taxon>Deinococcaceae</taxon>
        <taxon>Deinococcus</taxon>
    </lineage>
</organism>
<keyword evidence="2" id="KW-1185">Reference proteome</keyword>
<protein>
    <submittedName>
        <fullName evidence="1">Uncharacterized protein</fullName>
    </submittedName>
</protein>
<comment type="caution">
    <text evidence="1">The sequence shown here is derived from an EMBL/GenBank/DDBJ whole genome shotgun (WGS) entry which is preliminary data.</text>
</comment>
<dbReference type="AlphaFoldDB" id="A0A6I4YHY1"/>
<evidence type="ECO:0000313" key="1">
    <source>
        <dbReference type="EMBL" id="MXV18597.1"/>
    </source>
</evidence>
<name>A0A6I4YHY1_9DEIO</name>
<dbReference type="Proteomes" id="UP000430519">
    <property type="component" value="Unassembled WGS sequence"/>
</dbReference>
<reference evidence="1 2" key="1">
    <citation type="submission" date="2019-11" db="EMBL/GenBank/DDBJ databases">
        <title>Genome sequence of Deinococcus xianganensis Y35, AI-2 producing algicidal bacterium, isolated from lake water.</title>
        <authorList>
            <person name="Li Y."/>
        </authorList>
    </citation>
    <scope>NUCLEOTIDE SEQUENCE [LARGE SCALE GENOMIC DNA]</scope>
    <source>
        <strain evidence="1 2">Y35</strain>
    </source>
</reference>